<name>A0ABR2W5Y1_9FUNG</name>
<feature type="compositionally biased region" description="Polar residues" evidence="1">
    <location>
        <begin position="408"/>
        <end position="435"/>
    </location>
</feature>
<feature type="compositionally biased region" description="Polar residues" evidence="1">
    <location>
        <begin position="321"/>
        <end position="330"/>
    </location>
</feature>
<feature type="compositionally biased region" description="Low complexity" evidence="1">
    <location>
        <begin position="504"/>
        <end position="517"/>
    </location>
</feature>
<protein>
    <submittedName>
        <fullName evidence="2">Uncharacterized protein</fullName>
    </submittedName>
</protein>
<evidence type="ECO:0000256" key="1">
    <source>
        <dbReference type="SAM" id="MobiDB-lite"/>
    </source>
</evidence>
<dbReference type="InterPro" id="IPR046938">
    <property type="entry name" value="DNA_clamp_sf"/>
</dbReference>
<evidence type="ECO:0000313" key="2">
    <source>
        <dbReference type="EMBL" id="KAK9720777.1"/>
    </source>
</evidence>
<feature type="region of interest" description="Disordered" evidence="1">
    <location>
        <begin position="599"/>
        <end position="648"/>
    </location>
</feature>
<comment type="caution">
    <text evidence="2">The sequence shown here is derived from an EMBL/GenBank/DDBJ whole genome shotgun (WGS) entry which is preliminary data.</text>
</comment>
<dbReference type="EMBL" id="JASJQH010007003">
    <property type="protein sequence ID" value="KAK9720777.1"/>
    <property type="molecule type" value="Genomic_DNA"/>
</dbReference>
<organism evidence="2 3">
    <name type="scientific">Basidiobolus ranarum</name>
    <dbReference type="NCBI Taxonomy" id="34480"/>
    <lineage>
        <taxon>Eukaryota</taxon>
        <taxon>Fungi</taxon>
        <taxon>Fungi incertae sedis</taxon>
        <taxon>Zoopagomycota</taxon>
        <taxon>Entomophthoromycotina</taxon>
        <taxon>Basidiobolomycetes</taxon>
        <taxon>Basidiobolales</taxon>
        <taxon>Basidiobolaceae</taxon>
        <taxon>Basidiobolus</taxon>
    </lineage>
</organism>
<dbReference type="Proteomes" id="UP001479436">
    <property type="component" value="Unassembled WGS sequence"/>
</dbReference>
<feature type="compositionally biased region" description="Basic and acidic residues" evidence="1">
    <location>
        <begin position="395"/>
        <end position="407"/>
    </location>
</feature>
<dbReference type="PANTHER" id="PTHR15237:SF0">
    <property type="entry name" value="CELL CYCLE CHECKPOINT CONTROL PROTEIN"/>
    <property type="match status" value="1"/>
</dbReference>
<evidence type="ECO:0000313" key="3">
    <source>
        <dbReference type="Proteomes" id="UP001479436"/>
    </source>
</evidence>
<feature type="region of interest" description="Disordered" evidence="1">
    <location>
        <begin position="501"/>
        <end position="520"/>
    </location>
</feature>
<feature type="region of interest" description="Disordered" evidence="1">
    <location>
        <begin position="394"/>
        <end position="435"/>
    </location>
</feature>
<keyword evidence="3" id="KW-1185">Reference proteome</keyword>
<dbReference type="SUPFAM" id="SSF55979">
    <property type="entry name" value="DNA clamp"/>
    <property type="match status" value="1"/>
</dbReference>
<dbReference type="PANTHER" id="PTHR15237">
    <property type="entry name" value="DNA REPAIR PROTEIN RAD9"/>
    <property type="match status" value="1"/>
</dbReference>
<dbReference type="Gene3D" id="3.70.10.10">
    <property type="match status" value="1"/>
</dbReference>
<sequence>MGTKLHAVIPAVSLKPFYKILHCLSRIGEDLNLEARRNKLVLTTINSSRSAFGNFSCSSKFFDEYKLNVEQDNGDKEVLVKCRVLAKSMVSIFRKRNNLDKTVEKCELRLEEGVNDGDECRLVIQMFCKYGIVKTYKLFYEPCEPLHALYSKADFRNRWVASPKVLAGWIFHFHHKLEEITLECEPNVIRMKSFTEEIQQITDENGKRDEFRRGLQTEIISESDEFDLYEVTGDAEMTFNLKEFKAIVSFAESMSTSVIAHFESGGKPLLLSAQLADAVFGEFVLATLTDHLSSQTNSGMTTSYRQSPAYTQPTPHGIGNSMLQSPSSSAFHDAESSAHLSLGTPSISKNTNPVTPWTPVNANIVNNVDSLIHKMGTISQATSSPDIAQALGGRARLDPTTSKDKSRSFVNSSTGSPSIDGNPTNSRKMSDHSTYQRPEDFVVAPEETSFSRLKDVSLDRSRNENGTQPVEKLFFKSKFDKQISQLQGSYNNSKIIGNPSEKVTSSSNLHSSLTSNTIGDERQEPLFVNQPHDFSLETSQPSALAEEPLFIQHGESVENSQPIGNINLKLPFFANSSMEAPSIATNQGFPFASVATAHTSRPTNVSSRDIAMPSLNNSIPKTPDQSDDSHSDEEIASTPPKKRVKTLF</sequence>
<proteinExistence type="predicted"/>
<feature type="compositionally biased region" description="Polar residues" evidence="1">
    <location>
        <begin position="294"/>
        <end position="314"/>
    </location>
</feature>
<reference evidence="2 3" key="1">
    <citation type="submission" date="2023-04" db="EMBL/GenBank/DDBJ databases">
        <title>Genome of Basidiobolus ranarum AG-B5.</title>
        <authorList>
            <person name="Stajich J.E."/>
            <person name="Carter-House D."/>
            <person name="Gryganskyi A."/>
        </authorList>
    </citation>
    <scope>NUCLEOTIDE SEQUENCE [LARGE SCALE GENOMIC DNA]</scope>
    <source>
        <strain evidence="2 3">AG-B5</strain>
    </source>
</reference>
<dbReference type="InterPro" id="IPR007268">
    <property type="entry name" value="Rad9/Ddc1"/>
</dbReference>
<accession>A0ABR2W5Y1</accession>
<gene>
    <name evidence="2" type="ORF">K7432_003933</name>
</gene>
<feature type="region of interest" description="Disordered" evidence="1">
    <location>
        <begin position="294"/>
        <end position="358"/>
    </location>
</feature>
<dbReference type="Pfam" id="PF04139">
    <property type="entry name" value="Rad9"/>
    <property type="match status" value="1"/>
</dbReference>
<feature type="compositionally biased region" description="Polar residues" evidence="1">
    <location>
        <begin position="343"/>
        <end position="358"/>
    </location>
</feature>